<evidence type="ECO:0000256" key="1">
    <source>
        <dbReference type="SAM" id="MobiDB-lite"/>
    </source>
</evidence>
<protein>
    <submittedName>
        <fullName evidence="2">Uncharacterized protein</fullName>
    </submittedName>
</protein>
<evidence type="ECO:0000313" key="3">
    <source>
        <dbReference type="Proteomes" id="UP000605846"/>
    </source>
</evidence>
<feature type="compositionally biased region" description="Low complexity" evidence="1">
    <location>
        <begin position="64"/>
        <end position="75"/>
    </location>
</feature>
<feature type="region of interest" description="Disordered" evidence="1">
    <location>
        <begin position="64"/>
        <end position="96"/>
    </location>
</feature>
<organism evidence="2 3">
    <name type="scientific">Apophysomyces ossiformis</name>
    <dbReference type="NCBI Taxonomy" id="679940"/>
    <lineage>
        <taxon>Eukaryota</taxon>
        <taxon>Fungi</taxon>
        <taxon>Fungi incertae sedis</taxon>
        <taxon>Mucoromycota</taxon>
        <taxon>Mucoromycotina</taxon>
        <taxon>Mucoromycetes</taxon>
        <taxon>Mucorales</taxon>
        <taxon>Mucorineae</taxon>
        <taxon>Mucoraceae</taxon>
        <taxon>Apophysomyces</taxon>
    </lineage>
</organism>
<reference evidence="2" key="1">
    <citation type="submission" date="2020-01" db="EMBL/GenBank/DDBJ databases">
        <title>Genome Sequencing of Three Apophysomyces-Like Fungal Strains Confirms a Novel Fungal Genus in the Mucoromycota with divergent Burkholderia-like Endosymbiotic Bacteria.</title>
        <authorList>
            <person name="Stajich J.E."/>
            <person name="Macias A.M."/>
            <person name="Carter-House D."/>
            <person name="Lovett B."/>
            <person name="Kasson L.R."/>
            <person name="Berry K."/>
            <person name="Grigoriev I."/>
            <person name="Chang Y."/>
            <person name="Spatafora J."/>
            <person name="Kasson M.T."/>
        </authorList>
    </citation>
    <scope>NUCLEOTIDE SEQUENCE</scope>
    <source>
        <strain evidence="2">NRRL A-21654</strain>
    </source>
</reference>
<keyword evidence="3" id="KW-1185">Reference proteome</keyword>
<dbReference type="OrthoDB" id="10518331at2759"/>
<proteinExistence type="predicted"/>
<dbReference type="EMBL" id="JABAYA010000391">
    <property type="protein sequence ID" value="KAF7720715.1"/>
    <property type="molecule type" value="Genomic_DNA"/>
</dbReference>
<dbReference type="Proteomes" id="UP000605846">
    <property type="component" value="Unassembled WGS sequence"/>
</dbReference>
<accession>A0A8H7ELQ6</accession>
<name>A0A8H7ELQ6_9FUNG</name>
<sequence>MSSTTLNNKRPREDSETRMARILMEMIRAELPGMIRAEVSDIIGAAVEEVLQRREESGHILLSSQQSFDGSQGSSDHPRVDPIVRGDVPPSRSIPNDAWENSELKECYLPESMPEATKLWLEGKDMKRVSKNSVVKSLRFLIFMQNPQQPPPVLQDLYMALGRKANVVVEQLEKTCGFSSRQKPWSQVPVDKRELAYTTMEQQGLQMGVPLDLCEGRWGANFLITRRWENGYNRRNKKSAETNGVESNVAE</sequence>
<dbReference type="AlphaFoldDB" id="A0A8H7ELQ6"/>
<comment type="caution">
    <text evidence="2">The sequence shown here is derived from an EMBL/GenBank/DDBJ whole genome shotgun (WGS) entry which is preliminary data.</text>
</comment>
<evidence type="ECO:0000313" key="2">
    <source>
        <dbReference type="EMBL" id="KAF7720715.1"/>
    </source>
</evidence>
<gene>
    <name evidence="2" type="ORF">EC973_006306</name>
</gene>